<organism evidence="4 5">
    <name type="scientific">Cochleicola gelatinilyticus</name>
    <dbReference type="NCBI Taxonomy" id="1763537"/>
    <lineage>
        <taxon>Bacteria</taxon>
        <taxon>Pseudomonadati</taxon>
        <taxon>Bacteroidota</taxon>
        <taxon>Flavobacteriia</taxon>
        <taxon>Flavobacteriales</taxon>
        <taxon>Flavobacteriaceae</taxon>
        <taxon>Cochleicola</taxon>
    </lineage>
</organism>
<protein>
    <recommendedName>
        <fullName evidence="6">tRNA (Guanine-N1)-methyltransferase</fullName>
    </recommendedName>
</protein>
<keyword evidence="5" id="KW-1185">Reference proteome</keyword>
<dbReference type="OrthoDB" id="981213at2"/>
<dbReference type="Proteomes" id="UP000077013">
    <property type="component" value="Unassembled WGS sequence"/>
</dbReference>
<feature type="signal peptide" evidence="3">
    <location>
        <begin position="1"/>
        <end position="20"/>
    </location>
</feature>
<keyword evidence="3" id="KW-0732">Signal</keyword>
<feature type="coiled-coil region" evidence="1">
    <location>
        <begin position="66"/>
        <end position="107"/>
    </location>
</feature>
<evidence type="ECO:0000313" key="4">
    <source>
        <dbReference type="EMBL" id="OAB78916.1"/>
    </source>
</evidence>
<evidence type="ECO:0000256" key="3">
    <source>
        <dbReference type="SAM" id="SignalP"/>
    </source>
</evidence>
<feature type="chain" id="PRO_5007887769" description="tRNA (Guanine-N1)-methyltransferase" evidence="3">
    <location>
        <begin position="21"/>
        <end position="192"/>
    </location>
</feature>
<dbReference type="EMBL" id="LRXL01000037">
    <property type="protein sequence ID" value="OAB78916.1"/>
    <property type="molecule type" value="Genomic_DNA"/>
</dbReference>
<keyword evidence="2" id="KW-0472">Membrane</keyword>
<reference evidence="4 5" key="1">
    <citation type="submission" date="2016-02" db="EMBL/GenBank/DDBJ databases">
        <title>Ulvibacter sp. LPB0005, isolated from Thais luteostoma.</title>
        <authorList>
            <person name="Shin S.-K."/>
            <person name="Yi H."/>
        </authorList>
    </citation>
    <scope>NUCLEOTIDE SEQUENCE [LARGE SCALE GENOMIC DNA]</scope>
    <source>
        <strain evidence="4 5">LPB0005</strain>
    </source>
</reference>
<dbReference type="STRING" id="1763537.ULVI_10080"/>
<feature type="coiled-coil region" evidence="1">
    <location>
        <begin position="152"/>
        <end position="190"/>
    </location>
</feature>
<keyword evidence="2" id="KW-0812">Transmembrane</keyword>
<accession>A0A167HSE8</accession>
<keyword evidence="2" id="KW-1133">Transmembrane helix</keyword>
<evidence type="ECO:0000256" key="2">
    <source>
        <dbReference type="SAM" id="Phobius"/>
    </source>
</evidence>
<feature type="transmembrane region" description="Helical" evidence="2">
    <location>
        <begin position="126"/>
        <end position="143"/>
    </location>
</feature>
<gene>
    <name evidence="4" type="ORF">ULVI_10080</name>
</gene>
<name>A0A167HSE8_9FLAO</name>
<comment type="caution">
    <text evidence="4">The sequence shown here is derived from an EMBL/GenBank/DDBJ whole genome shotgun (WGS) entry which is preliminary data.</text>
</comment>
<proteinExistence type="predicted"/>
<dbReference type="RefSeq" id="WP_068592367.1">
    <property type="nucleotide sequence ID" value="NZ_LRXL01000037.1"/>
</dbReference>
<sequence>MIKKISLTVSLCFLSLIAVAQTETSTDNSLEGQFTDVIDGSNNFQEYKVIKKFKINQLQKNVLDSVAALEKQITTANAEIEKQQTEISSLTETLKTTEEDLTTSKEKEDGIEILGMLTQKATYNTIMWSLILILLAILAFLFYKYKNSHAVTKAANLKLAETEEEFDAHRAKTLEREQQLRRKLQDEINKNK</sequence>
<dbReference type="AlphaFoldDB" id="A0A167HSE8"/>
<keyword evidence="1" id="KW-0175">Coiled coil</keyword>
<evidence type="ECO:0000256" key="1">
    <source>
        <dbReference type="SAM" id="Coils"/>
    </source>
</evidence>
<evidence type="ECO:0000313" key="5">
    <source>
        <dbReference type="Proteomes" id="UP000077013"/>
    </source>
</evidence>
<evidence type="ECO:0008006" key="6">
    <source>
        <dbReference type="Google" id="ProtNLM"/>
    </source>
</evidence>